<dbReference type="Proteomes" id="UP000193006">
    <property type="component" value="Chromosome"/>
</dbReference>
<proteinExistence type="inferred from homology"/>
<evidence type="ECO:0000313" key="3">
    <source>
        <dbReference type="EMBL" id="ARK30693.1"/>
    </source>
</evidence>
<dbReference type="STRING" id="199441.BkAM31D_13105"/>
<dbReference type="Pfam" id="PF03795">
    <property type="entry name" value="YCII"/>
    <property type="match status" value="1"/>
</dbReference>
<sequence length="84" mass="9566">MAYFAAILHMENEQLNATYRPDHLNYLKQLEEEGKVFAKGPFVDGAGGMVIYKASSFEEAKELAEKDPYVIQGVRTLELHEWGM</sequence>
<evidence type="ECO:0000313" key="4">
    <source>
        <dbReference type="Proteomes" id="UP000193006"/>
    </source>
</evidence>
<gene>
    <name evidence="3" type="ORF">BkAM31D_13105</name>
</gene>
<name>A0A1X9MEZ5_9BACI</name>
<evidence type="ECO:0000256" key="1">
    <source>
        <dbReference type="ARBA" id="ARBA00007689"/>
    </source>
</evidence>
<dbReference type="EMBL" id="CP020814">
    <property type="protein sequence ID" value="ARK30693.1"/>
    <property type="molecule type" value="Genomic_DNA"/>
</dbReference>
<organism evidence="3 4">
    <name type="scientific">Halalkalibacter krulwichiae</name>
    <dbReference type="NCBI Taxonomy" id="199441"/>
    <lineage>
        <taxon>Bacteria</taxon>
        <taxon>Bacillati</taxon>
        <taxon>Bacillota</taxon>
        <taxon>Bacilli</taxon>
        <taxon>Bacillales</taxon>
        <taxon>Bacillaceae</taxon>
        <taxon>Halalkalibacter</taxon>
    </lineage>
</organism>
<dbReference type="KEGG" id="bkw:BkAM31D_13105"/>
<evidence type="ECO:0000259" key="2">
    <source>
        <dbReference type="Pfam" id="PF03795"/>
    </source>
</evidence>
<dbReference type="InterPro" id="IPR005545">
    <property type="entry name" value="YCII"/>
</dbReference>
<dbReference type="AlphaFoldDB" id="A0A1X9MEZ5"/>
<dbReference type="SUPFAM" id="SSF54909">
    <property type="entry name" value="Dimeric alpha+beta barrel"/>
    <property type="match status" value="1"/>
</dbReference>
<feature type="domain" description="YCII-related" evidence="2">
    <location>
        <begin position="3"/>
        <end position="82"/>
    </location>
</feature>
<comment type="similarity">
    <text evidence="1">Belongs to the YciI family.</text>
</comment>
<protein>
    <submittedName>
        <fullName evidence="3">YciI-like protein</fullName>
    </submittedName>
</protein>
<accession>A0A1X9MEZ5</accession>
<dbReference type="PANTHER" id="PTHR37828">
    <property type="entry name" value="GSR2449 PROTEIN"/>
    <property type="match status" value="1"/>
</dbReference>
<keyword evidence="4" id="KW-1185">Reference proteome</keyword>
<dbReference type="InterPro" id="IPR011008">
    <property type="entry name" value="Dimeric_a/b-barrel"/>
</dbReference>
<dbReference type="Gene3D" id="3.30.70.1060">
    <property type="entry name" value="Dimeric alpha+beta barrel"/>
    <property type="match status" value="1"/>
</dbReference>
<dbReference type="RefSeq" id="WP_066149407.1">
    <property type="nucleotide sequence ID" value="NZ_CP020814.1"/>
</dbReference>
<dbReference type="PANTHER" id="PTHR37828:SF1">
    <property type="entry name" value="YCII-RELATED DOMAIN-CONTAINING PROTEIN"/>
    <property type="match status" value="1"/>
</dbReference>
<reference evidence="3 4" key="1">
    <citation type="submission" date="2017-04" db="EMBL/GenBank/DDBJ databases">
        <title>Bacillus krulwichiae AM31D Genome sequencing and assembly.</title>
        <authorList>
            <person name="Krulwich T.A."/>
            <person name="Anastor L."/>
            <person name="Ehrlich R."/>
            <person name="Ehrlich G.D."/>
            <person name="Janto B."/>
        </authorList>
    </citation>
    <scope>NUCLEOTIDE SEQUENCE [LARGE SCALE GENOMIC DNA]</scope>
    <source>
        <strain evidence="3 4">AM31D</strain>
    </source>
</reference>